<dbReference type="Pfam" id="PF01113">
    <property type="entry name" value="DapB_N"/>
    <property type="match status" value="1"/>
</dbReference>
<keyword evidence="2" id="KW-0560">Oxidoreductase</keyword>
<keyword evidence="5" id="KW-1185">Reference proteome</keyword>
<dbReference type="AlphaFoldDB" id="A0AAD5GN13"/>
<protein>
    <recommendedName>
        <fullName evidence="3">Dihydrodipicolinate reductase N-terminal domain-containing protein</fullName>
    </recommendedName>
</protein>
<evidence type="ECO:0000256" key="1">
    <source>
        <dbReference type="ARBA" id="ARBA00022857"/>
    </source>
</evidence>
<feature type="domain" description="Dihydrodipicolinate reductase N-terminal" evidence="3">
    <location>
        <begin position="39"/>
        <end position="112"/>
    </location>
</feature>
<accession>A0AAD5GN13</accession>
<dbReference type="InterPro" id="IPR036291">
    <property type="entry name" value="NAD(P)-bd_dom_sf"/>
</dbReference>
<sequence>MATLRIQIHPTTHKTHPHQKTTYTPFISCSMQQPPQNNIKVVVNGAAKEIGMAAVLAVTKSRGMEVAGAVDSHLVGQDIGKVCGMEEALEIPIINDLTMVLGSISQVMNLFTRVKPNIFRI</sequence>
<dbReference type="PANTHER" id="PTHR20836">
    <property type="entry name" value="DIHYDRODIPICOLINATE REDUCTASE"/>
    <property type="match status" value="1"/>
</dbReference>
<organism evidence="4 5">
    <name type="scientific">Ambrosia artemisiifolia</name>
    <name type="common">Common ragweed</name>
    <dbReference type="NCBI Taxonomy" id="4212"/>
    <lineage>
        <taxon>Eukaryota</taxon>
        <taxon>Viridiplantae</taxon>
        <taxon>Streptophyta</taxon>
        <taxon>Embryophyta</taxon>
        <taxon>Tracheophyta</taxon>
        <taxon>Spermatophyta</taxon>
        <taxon>Magnoliopsida</taxon>
        <taxon>eudicotyledons</taxon>
        <taxon>Gunneridae</taxon>
        <taxon>Pentapetalae</taxon>
        <taxon>asterids</taxon>
        <taxon>campanulids</taxon>
        <taxon>Asterales</taxon>
        <taxon>Asteraceae</taxon>
        <taxon>Asteroideae</taxon>
        <taxon>Heliantheae alliance</taxon>
        <taxon>Heliantheae</taxon>
        <taxon>Ambrosia</taxon>
    </lineage>
</organism>
<dbReference type="InterPro" id="IPR000846">
    <property type="entry name" value="DapB_N"/>
</dbReference>
<reference evidence="4" key="1">
    <citation type="submission" date="2022-06" db="EMBL/GenBank/DDBJ databases">
        <title>Uncovering the hologenomic basis of an extraordinary plant invasion.</title>
        <authorList>
            <person name="Bieker V.C."/>
            <person name="Martin M.D."/>
            <person name="Gilbert T."/>
            <person name="Hodgins K."/>
            <person name="Battlay P."/>
            <person name="Petersen B."/>
            <person name="Wilson J."/>
        </authorList>
    </citation>
    <scope>NUCLEOTIDE SEQUENCE</scope>
    <source>
        <strain evidence="4">AA19_3_7</strain>
        <tissue evidence="4">Leaf</tissue>
    </source>
</reference>
<dbReference type="EMBL" id="JAMZMK010007156">
    <property type="protein sequence ID" value="KAI7745693.1"/>
    <property type="molecule type" value="Genomic_DNA"/>
</dbReference>
<dbReference type="Proteomes" id="UP001206925">
    <property type="component" value="Unassembled WGS sequence"/>
</dbReference>
<keyword evidence="1" id="KW-0521">NADP</keyword>
<evidence type="ECO:0000256" key="2">
    <source>
        <dbReference type="ARBA" id="ARBA00023002"/>
    </source>
</evidence>
<dbReference type="Gene3D" id="3.40.50.720">
    <property type="entry name" value="NAD(P)-binding Rossmann-like Domain"/>
    <property type="match status" value="1"/>
</dbReference>
<evidence type="ECO:0000259" key="3">
    <source>
        <dbReference type="Pfam" id="PF01113"/>
    </source>
</evidence>
<name>A0AAD5GN13_AMBAR</name>
<dbReference type="GO" id="GO:0009089">
    <property type="term" value="P:lysine biosynthetic process via diaminopimelate"/>
    <property type="evidence" value="ECO:0007669"/>
    <property type="project" value="InterPro"/>
</dbReference>
<evidence type="ECO:0000313" key="4">
    <source>
        <dbReference type="EMBL" id="KAI7745693.1"/>
    </source>
</evidence>
<gene>
    <name evidence="4" type="ORF">M8C21_011899</name>
</gene>
<proteinExistence type="predicted"/>
<dbReference type="SUPFAM" id="SSF51735">
    <property type="entry name" value="NAD(P)-binding Rossmann-fold domains"/>
    <property type="match status" value="1"/>
</dbReference>
<comment type="caution">
    <text evidence="4">The sequence shown here is derived from an EMBL/GenBank/DDBJ whole genome shotgun (WGS) entry which is preliminary data.</text>
</comment>
<dbReference type="GO" id="GO:0008839">
    <property type="term" value="F:4-hydroxy-tetrahydrodipicolinate reductase"/>
    <property type="evidence" value="ECO:0007669"/>
    <property type="project" value="InterPro"/>
</dbReference>
<evidence type="ECO:0000313" key="5">
    <source>
        <dbReference type="Proteomes" id="UP001206925"/>
    </source>
</evidence>
<dbReference type="PANTHER" id="PTHR20836:SF6">
    <property type="entry name" value="DIHYDRODIPICOLINATE REDUCTASE-LIKE PROTEIN CRR1, CHLOROPLASTIC"/>
    <property type="match status" value="1"/>
</dbReference>
<dbReference type="GO" id="GO:0009570">
    <property type="term" value="C:chloroplast stroma"/>
    <property type="evidence" value="ECO:0007669"/>
    <property type="project" value="TreeGrafter"/>
</dbReference>
<dbReference type="InterPro" id="IPR023940">
    <property type="entry name" value="DHDPR_bac"/>
</dbReference>